<feature type="transmembrane region" description="Helical" evidence="1">
    <location>
        <begin position="226"/>
        <end position="246"/>
    </location>
</feature>
<evidence type="ECO:0000313" key="3">
    <source>
        <dbReference type="Proteomes" id="UP000198243"/>
    </source>
</evidence>
<dbReference type="InterPro" id="IPR010640">
    <property type="entry name" value="Low_temperature_requirement_A"/>
</dbReference>
<feature type="transmembrane region" description="Helical" evidence="1">
    <location>
        <begin position="252"/>
        <end position="270"/>
    </location>
</feature>
<feature type="transmembrane region" description="Helical" evidence="1">
    <location>
        <begin position="361"/>
        <end position="392"/>
    </location>
</feature>
<accession>A0A1C4U2J5</accession>
<dbReference type="EMBL" id="LT607412">
    <property type="protein sequence ID" value="SCE65837.1"/>
    <property type="molecule type" value="Genomic_DNA"/>
</dbReference>
<evidence type="ECO:0000256" key="1">
    <source>
        <dbReference type="SAM" id="Phobius"/>
    </source>
</evidence>
<feature type="transmembrane region" description="Helical" evidence="1">
    <location>
        <begin position="38"/>
        <end position="59"/>
    </location>
</feature>
<dbReference type="Pfam" id="PF06772">
    <property type="entry name" value="LtrA"/>
    <property type="match status" value="1"/>
</dbReference>
<keyword evidence="1" id="KW-1133">Transmembrane helix</keyword>
<keyword evidence="3" id="KW-1185">Reference proteome</keyword>
<gene>
    <name evidence="2" type="ORF">GA0070607_0048</name>
</gene>
<feature type="transmembrane region" description="Helical" evidence="1">
    <location>
        <begin position="181"/>
        <end position="197"/>
    </location>
</feature>
<feature type="transmembrane region" description="Helical" evidence="1">
    <location>
        <begin position="71"/>
        <end position="88"/>
    </location>
</feature>
<proteinExistence type="predicted"/>
<evidence type="ECO:0000313" key="2">
    <source>
        <dbReference type="EMBL" id="SCE65837.1"/>
    </source>
</evidence>
<feature type="transmembrane region" description="Helical" evidence="1">
    <location>
        <begin position="100"/>
        <end position="120"/>
    </location>
</feature>
<feature type="transmembrane region" description="Helical" evidence="1">
    <location>
        <begin position="126"/>
        <end position="146"/>
    </location>
</feature>
<name>A0A1C4U2J5_9ACTN</name>
<reference evidence="3" key="1">
    <citation type="submission" date="2016-06" db="EMBL/GenBank/DDBJ databases">
        <authorList>
            <person name="Varghese N."/>
            <person name="Submissions Spin"/>
        </authorList>
    </citation>
    <scope>NUCLEOTIDE SEQUENCE [LARGE SCALE GENOMIC DNA]</scope>
    <source>
        <strain evidence="3">DSM 44875</strain>
    </source>
</reference>
<protein>
    <submittedName>
        <fullName evidence="2">Low temperature requirement protein LtrA</fullName>
    </submittedName>
</protein>
<keyword evidence="1" id="KW-0472">Membrane</keyword>
<keyword evidence="1" id="KW-0812">Transmembrane</keyword>
<dbReference type="Proteomes" id="UP000198243">
    <property type="component" value="Chromosome I"/>
</dbReference>
<dbReference type="PANTHER" id="PTHR36840">
    <property type="entry name" value="BLL5714 PROTEIN"/>
    <property type="match status" value="1"/>
</dbReference>
<feature type="transmembrane region" description="Helical" evidence="1">
    <location>
        <begin position="158"/>
        <end position="175"/>
    </location>
</feature>
<organism evidence="2 3">
    <name type="scientific">Micromonospora coriariae</name>
    <dbReference type="NCBI Taxonomy" id="285665"/>
    <lineage>
        <taxon>Bacteria</taxon>
        <taxon>Bacillati</taxon>
        <taxon>Actinomycetota</taxon>
        <taxon>Actinomycetes</taxon>
        <taxon>Micromonosporales</taxon>
        <taxon>Micromonosporaceae</taxon>
        <taxon>Micromonospora</taxon>
    </lineage>
</organism>
<dbReference type="AlphaFoldDB" id="A0A1C4U2J5"/>
<sequence length="413" mass="44255">MVRLLQRCHEADRTGEPMTTSRAGELVRLPGDPQMATFLELFFDLAFVFALTQLSHALIQDLTWSGAFRTLLLLLTVWRIWFNTAWITDRFDPQQPAMQLLVIATLVGSLVIAIALPDAFGRQGLVFAGVFVALFIGTNIFLVIALRGHASRRTSARILFWYGVAAVPWIAGALSHGTARVALWTLALAVGYAAYALRYPTPGIGRTPPSDLPTVAEHLSERYRQFYIIALGELILVTGLALRGTAFTPDRTAAFLVTIATTVLLWRIYIYRAGELAAAAIKTAPDPARLAGSTSYAHLVMVAGIVVTAVGDELVITHPFGHTPPAWIAVIFGGPALFLAGRAGFEYAVFARVSRDRPIGLVVLAALTPAMLLLPPLLVALAATAVLAGVAISDATRARAHPAEPPSPPGAPS</sequence>
<feature type="transmembrane region" description="Helical" evidence="1">
    <location>
        <begin position="326"/>
        <end position="349"/>
    </location>
</feature>
<dbReference type="PANTHER" id="PTHR36840:SF1">
    <property type="entry name" value="BLL5714 PROTEIN"/>
    <property type="match status" value="1"/>
</dbReference>
<feature type="transmembrane region" description="Helical" evidence="1">
    <location>
        <begin position="290"/>
        <end position="311"/>
    </location>
</feature>